<dbReference type="PROSITE" id="PS50127">
    <property type="entry name" value="UBC_2"/>
    <property type="match status" value="1"/>
</dbReference>
<evidence type="ECO:0000313" key="3">
    <source>
        <dbReference type="EMBL" id="OOQ88742.1"/>
    </source>
</evidence>
<dbReference type="Proteomes" id="UP000190744">
    <property type="component" value="Unassembled WGS sequence"/>
</dbReference>
<dbReference type="PANTHER" id="PTHR38887:SF1">
    <property type="entry name" value="RAS MODIFICATION PROTEIN ERF4"/>
    <property type="match status" value="1"/>
</dbReference>
<feature type="compositionally biased region" description="Basic residues" evidence="1">
    <location>
        <begin position="469"/>
        <end position="487"/>
    </location>
</feature>
<feature type="region of interest" description="Disordered" evidence="1">
    <location>
        <begin position="464"/>
        <end position="487"/>
    </location>
</feature>
<dbReference type="InterPro" id="IPR053221">
    <property type="entry name" value="Burnettramic_acid_biosynth"/>
</dbReference>
<name>A0A1S9RTA1_PENBI</name>
<reference evidence="4" key="1">
    <citation type="submission" date="2015-09" db="EMBL/GenBank/DDBJ databases">
        <authorList>
            <person name="Fill T.P."/>
            <person name="Baretta J.F."/>
            <person name="de Almeida L.G."/>
            <person name="Rocha M."/>
            <person name="de Souza D.H."/>
            <person name="Malavazi I."/>
            <person name="Cerdeira L.T."/>
            <person name="Hong H."/>
            <person name="Samborskyy M."/>
            <person name="de Vasconcelos A.T."/>
            <person name="Leadlay P."/>
            <person name="Rodrigues-Filho E."/>
        </authorList>
    </citation>
    <scope>NUCLEOTIDE SEQUENCE [LARGE SCALE GENOMIC DNA]</scope>
    <source>
        <strain evidence="4">LaBioMMi 136</strain>
    </source>
</reference>
<feature type="compositionally biased region" description="Acidic residues" evidence="1">
    <location>
        <begin position="81"/>
        <end position="94"/>
    </location>
</feature>
<protein>
    <recommendedName>
        <fullName evidence="2">UBC core domain-containing protein</fullName>
    </recommendedName>
</protein>
<dbReference type="Gene3D" id="3.10.110.10">
    <property type="entry name" value="Ubiquitin Conjugating Enzyme"/>
    <property type="match status" value="1"/>
</dbReference>
<organism evidence="3 4">
    <name type="scientific">Penicillium brasilianum</name>
    <dbReference type="NCBI Taxonomy" id="104259"/>
    <lineage>
        <taxon>Eukaryota</taxon>
        <taxon>Fungi</taxon>
        <taxon>Dikarya</taxon>
        <taxon>Ascomycota</taxon>
        <taxon>Pezizomycotina</taxon>
        <taxon>Eurotiomycetes</taxon>
        <taxon>Eurotiomycetidae</taxon>
        <taxon>Eurotiales</taxon>
        <taxon>Aspergillaceae</taxon>
        <taxon>Penicillium</taxon>
    </lineage>
</organism>
<gene>
    <name evidence="3" type="ORF">PEBR_11252</name>
</gene>
<dbReference type="EMBL" id="LJBN01000117">
    <property type="protein sequence ID" value="OOQ88742.1"/>
    <property type="molecule type" value="Genomic_DNA"/>
</dbReference>
<evidence type="ECO:0000259" key="2">
    <source>
        <dbReference type="PROSITE" id="PS50127"/>
    </source>
</evidence>
<evidence type="ECO:0000256" key="1">
    <source>
        <dbReference type="SAM" id="MobiDB-lite"/>
    </source>
</evidence>
<feature type="domain" description="UBC core" evidence="2">
    <location>
        <begin position="617"/>
        <end position="781"/>
    </location>
</feature>
<dbReference type="InterPro" id="IPR016135">
    <property type="entry name" value="UBQ-conjugating_enzyme/RWD"/>
</dbReference>
<dbReference type="CDD" id="cd00195">
    <property type="entry name" value="UBCc_UEV"/>
    <property type="match status" value="1"/>
</dbReference>
<comment type="caution">
    <text evidence="3">The sequence shown here is derived from an EMBL/GenBank/DDBJ whole genome shotgun (WGS) entry which is preliminary data.</text>
</comment>
<dbReference type="PANTHER" id="PTHR38887">
    <property type="entry name" value="CHROMOSOME 21, WHOLE GENOME SHOTGUN SEQUENCE"/>
    <property type="match status" value="1"/>
</dbReference>
<dbReference type="Pfam" id="PF00179">
    <property type="entry name" value="UQ_con"/>
    <property type="match status" value="1"/>
</dbReference>
<dbReference type="InterPro" id="IPR000608">
    <property type="entry name" value="UBC"/>
</dbReference>
<dbReference type="AlphaFoldDB" id="A0A1S9RTA1"/>
<feature type="region of interest" description="Disordered" evidence="1">
    <location>
        <begin position="19"/>
        <end position="49"/>
    </location>
</feature>
<proteinExistence type="predicted"/>
<accession>A0A1S9RTA1</accession>
<dbReference type="SUPFAM" id="SSF54495">
    <property type="entry name" value="UBC-like"/>
    <property type="match status" value="1"/>
</dbReference>
<feature type="region of interest" description="Disordered" evidence="1">
    <location>
        <begin position="61"/>
        <end position="94"/>
    </location>
</feature>
<feature type="compositionally biased region" description="Low complexity" evidence="1">
    <location>
        <begin position="29"/>
        <end position="39"/>
    </location>
</feature>
<sequence>MGKLVKLLGSGIGLTSEAIHAARSRSRSRSGQPSSSASAGNTAPPEYVEVADDTAEALIRGGQAEQVVNTGNEKHPSEAGYDSEGDSSESEDLEALGQDEAAWELDDMAERVRLPTYDESEAATAAEAEDAKVKKEEAMVRELVRRAGTPPQPSQRLPCPVIIPQRRPRNKGRGFVRAYAPVLANSGISQDVFLQFLEDCDKASKASPWIEVVFVAATIVGFVPEVTAQIVSTVVQVVAGTARELQSRSRRNTFLDRVNQDLLMPRGLFAMIMAFKDEIPGQQSGPLYRLSSSIGKTLFSSEKLDLNQTIAKYSSPDPEMSKLKKSLKDIRLASGQTRNQIELPEAAELIFPDLDRVAEEALEGEGKGKETGARDKFKNAGTWVQDYLDRRGQAFYEAEHQGSSLAVPSYDRKSMVSRYNDPNHPANSGSLISLITGGAINPAARRQARREAKQDWRNAKREYKDTRRVARGRAPRGPRRVKRKGQRKTILKKILHKDVLYLLIVNLPSKEEVQQSVTQLEQKGKSLLKVEVEVSIAYSRAWPPKPKGARAWNAVKAGSQNGLDPAMALYKSKLWSVNIVSQSQPSDLQNLSFDTLNFQNHLHLGQSGPHGRKMAMQHLLRVHREVQDVNDDFHSLRTVLRETEHKSKWNFIMFPNDGALSHLPLIGELVIPEQYPREPPVLHLFTRTLRGNVDVYHSYANNDTRSTMCFDILRAEAHGGTWKPEYTISCLFASLMQALVTPKVPQDYGPDKPEFVTMARLEAVKQSVERTYRDHKDKIPHLPVIPTIPAVHIPAKALTFTRLGKEEVLKSLDFQNEDKYISQAIYLQDYDQPQFWSTVLDLRNLHPGVVFSAILSNKPGADLVGKKSDTILLRNGVTGTAAKKRANLPLVWFYHGKPLNDQNLSLSITITNDQFTMAYKDENSDKFLVHGDTPISKLGEAQIGDVKRIPFYLTIYLKRKSGDEGFISVLDQKETGYIHANLTTLAVHQPSIHSPKSISLNLGSEQTARLQGVIDFYALGVDFKVQRSLMKPATLTLISADDVPSDEYTRIIKNVYNPLRDKSIEVEVTAIAADRHCVVLILDNALCSKKETAKEEEEEEEKKNDKGAHVAMNKLLCVTMRLREESIKADYPATFAQRIIEEHAKDWVNVGDTYVQLPQPIKITCYLDFDG</sequence>
<evidence type="ECO:0000313" key="4">
    <source>
        <dbReference type="Proteomes" id="UP000190744"/>
    </source>
</evidence>